<organism evidence="2 3">
    <name type="scientific">Armillaria tabescens</name>
    <name type="common">Ringless honey mushroom</name>
    <name type="synonym">Agaricus tabescens</name>
    <dbReference type="NCBI Taxonomy" id="1929756"/>
    <lineage>
        <taxon>Eukaryota</taxon>
        <taxon>Fungi</taxon>
        <taxon>Dikarya</taxon>
        <taxon>Basidiomycota</taxon>
        <taxon>Agaricomycotina</taxon>
        <taxon>Agaricomycetes</taxon>
        <taxon>Agaricomycetidae</taxon>
        <taxon>Agaricales</taxon>
        <taxon>Marasmiineae</taxon>
        <taxon>Physalacriaceae</taxon>
        <taxon>Desarmillaria</taxon>
    </lineage>
</organism>
<keyword evidence="3" id="KW-1185">Reference proteome</keyword>
<protein>
    <submittedName>
        <fullName evidence="2">Uncharacterized protein</fullName>
    </submittedName>
</protein>
<dbReference type="GeneID" id="85353207"/>
<reference evidence="2" key="1">
    <citation type="submission" date="2023-06" db="EMBL/GenBank/DDBJ databases">
        <authorList>
            <consortium name="Lawrence Berkeley National Laboratory"/>
            <person name="Ahrendt S."/>
            <person name="Sahu N."/>
            <person name="Indic B."/>
            <person name="Wong-Bajracharya J."/>
            <person name="Merenyi Z."/>
            <person name="Ke H.-M."/>
            <person name="Monk M."/>
            <person name="Kocsube S."/>
            <person name="Drula E."/>
            <person name="Lipzen A."/>
            <person name="Balint B."/>
            <person name="Henrissat B."/>
            <person name="Andreopoulos B."/>
            <person name="Martin F.M."/>
            <person name="Harder C.B."/>
            <person name="Rigling D."/>
            <person name="Ford K.L."/>
            <person name="Foster G.D."/>
            <person name="Pangilinan J."/>
            <person name="Papanicolaou A."/>
            <person name="Barry K."/>
            <person name="LaButti K."/>
            <person name="Viragh M."/>
            <person name="Koriabine M."/>
            <person name="Yan M."/>
            <person name="Riley R."/>
            <person name="Champramary S."/>
            <person name="Plett K.L."/>
            <person name="Tsai I.J."/>
            <person name="Slot J."/>
            <person name="Sipos G."/>
            <person name="Plett J."/>
            <person name="Nagy L.G."/>
            <person name="Grigoriev I.V."/>
        </authorList>
    </citation>
    <scope>NUCLEOTIDE SEQUENCE</scope>
    <source>
        <strain evidence="2">CCBAS 213</strain>
    </source>
</reference>
<evidence type="ECO:0000313" key="2">
    <source>
        <dbReference type="EMBL" id="KAK0458105.1"/>
    </source>
</evidence>
<dbReference type="Proteomes" id="UP001175211">
    <property type="component" value="Unassembled WGS sequence"/>
</dbReference>
<gene>
    <name evidence="2" type="ORF">EV420DRAFT_1480255</name>
</gene>
<proteinExistence type="predicted"/>
<sequence>MIKSHASLFFFSGLCFATTDPRVFRSNRERQYVAIILILFADYDARYEGATLPTASVEVLRHTTERKSRSGDGGLYAVYFRGHPLRRQISSGGYRLVQWEFPGQVNQYVDSS</sequence>
<name>A0AA39N5K8_ARMTA</name>
<comment type="caution">
    <text evidence="2">The sequence shown here is derived from an EMBL/GenBank/DDBJ whole genome shotgun (WGS) entry which is preliminary data.</text>
</comment>
<evidence type="ECO:0000256" key="1">
    <source>
        <dbReference type="SAM" id="SignalP"/>
    </source>
</evidence>
<dbReference type="AlphaFoldDB" id="A0AA39N5K8"/>
<feature type="chain" id="PRO_5041455012" evidence="1">
    <location>
        <begin position="18"/>
        <end position="112"/>
    </location>
</feature>
<evidence type="ECO:0000313" key="3">
    <source>
        <dbReference type="Proteomes" id="UP001175211"/>
    </source>
</evidence>
<dbReference type="RefSeq" id="XP_060330397.1">
    <property type="nucleotide sequence ID" value="XM_060469659.1"/>
</dbReference>
<accession>A0AA39N5K8</accession>
<feature type="signal peptide" evidence="1">
    <location>
        <begin position="1"/>
        <end position="17"/>
    </location>
</feature>
<dbReference type="EMBL" id="JAUEPS010000019">
    <property type="protein sequence ID" value="KAK0458105.1"/>
    <property type="molecule type" value="Genomic_DNA"/>
</dbReference>
<keyword evidence="1" id="KW-0732">Signal</keyword>